<evidence type="ECO:0000313" key="2">
    <source>
        <dbReference type="EMBL" id="KAJ8865875.1"/>
    </source>
</evidence>
<dbReference type="EMBL" id="JARBHB010000017">
    <property type="protein sequence ID" value="KAJ8865875.1"/>
    <property type="molecule type" value="Genomic_DNA"/>
</dbReference>
<protein>
    <submittedName>
        <fullName evidence="2">Uncharacterized protein</fullName>
    </submittedName>
</protein>
<proteinExistence type="predicted"/>
<keyword evidence="3" id="KW-1185">Reference proteome</keyword>
<feature type="region of interest" description="Disordered" evidence="1">
    <location>
        <begin position="163"/>
        <end position="182"/>
    </location>
</feature>
<organism evidence="2 3">
    <name type="scientific">Dryococelus australis</name>
    <dbReference type="NCBI Taxonomy" id="614101"/>
    <lineage>
        <taxon>Eukaryota</taxon>
        <taxon>Metazoa</taxon>
        <taxon>Ecdysozoa</taxon>
        <taxon>Arthropoda</taxon>
        <taxon>Hexapoda</taxon>
        <taxon>Insecta</taxon>
        <taxon>Pterygota</taxon>
        <taxon>Neoptera</taxon>
        <taxon>Polyneoptera</taxon>
        <taxon>Phasmatodea</taxon>
        <taxon>Verophasmatodea</taxon>
        <taxon>Anareolatae</taxon>
        <taxon>Phasmatidae</taxon>
        <taxon>Eurycanthinae</taxon>
        <taxon>Dryococelus</taxon>
    </lineage>
</organism>
<gene>
    <name evidence="2" type="ORF">PR048_033398</name>
</gene>
<accession>A0ABQ9G066</accession>
<dbReference type="Proteomes" id="UP001159363">
    <property type="component" value="Chromosome 16"/>
</dbReference>
<comment type="caution">
    <text evidence="2">The sequence shown here is derived from an EMBL/GenBank/DDBJ whole genome shotgun (WGS) entry which is preliminary data.</text>
</comment>
<reference evidence="2 3" key="1">
    <citation type="submission" date="2023-02" db="EMBL/GenBank/DDBJ databases">
        <title>LHISI_Scaffold_Assembly.</title>
        <authorList>
            <person name="Stuart O.P."/>
            <person name="Cleave R."/>
            <person name="Magrath M.J.L."/>
            <person name="Mikheyev A.S."/>
        </authorList>
    </citation>
    <scope>NUCLEOTIDE SEQUENCE [LARGE SCALE GENOMIC DNA]</scope>
    <source>
        <strain evidence="2">Daus_M_001</strain>
        <tissue evidence="2">Leg muscle</tissue>
    </source>
</reference>
<evidence type="ECO:0000313" key="3">
    <source>
        <dbReference type="Proteomes" id="UP001159363"/>
    </source>
</evidence>
<name>A0ABQ9G066_9NEOP</name>
<evidence type="ECO:0000256" key="1">
    <source>
        <dbReference type="SAM" id="MobiDB-lite"/>
    </source>
</evidence>
<sequence>MEYLFRSGIANGKEKKRAVVRGWGQSGNPNNKIAMKPSFPRRACIMRMVSVVFLRLLCGYDDTDGISLPRVISRQPSSALKEVKRAVLLNAVFTAYTRNHCFRATICATRSKKCYLGVETRSEDVWAAIDSEVSRANEGDRCESVIWWRGRGESSVLHDSHVRNYGSDSAGDRNPVRPGAAGAERNLVQSQAGSPDFRKWESCRTMPLVGGFSRGFPVSPTPSFRRCSIFTSITLIGSRDLGVKSHLNLFTHSPGSSWWRGEQANRSATAVPHIVGVRAWNSLREQVFVFALRDCEWRWRNGTAGEGACGNRRGLGFVSRGSGCRKPPPLGDLDFRLKGCLGGRGGGILSFPLATEVLSASPSHGRKRPRRFNPITLSTHTMNIPGWAVVEHIWKSWAVSYTRVARNTRSRLATDTGLNGQSVRESFLFPGEGGGGGQGEWLRRPANFHIVSRDRVSGRREVLRWTSDRVETNPLPPARSAVFSLDAVKRTSEDIWLARDIEVLRLRVKRDGN</sequence>